<evidence type="ECO:0000259" key="6">
    <source>
        <dbReference type="SMART" id="SM00093"/>
    </source>
</evidence>
<dbReference type="GO" id="GO:0004867">
    <property type="term" value="F:serine-type endopeptidase inhibitor activity"/>
    <property type="evidence" value="ECO:0007669"/>
    <property type="project" value="UniProtKB-KW"/>
</dbReference>
<dbReference type="InterPro" id="IPR036186">
    <property type="entry name" value="Serpin_sf"/>
</dbReference>
<feature type="signal peptide" evidence="5">
    <location>
        <begin position="1"/>
        <end position="29"/>
    </location>
</feature>
<keyword evidence="8" id="KW-1185">Reference proteome</keyword>
<reference evidence="7" key="1">
    <citation type="submission" date="2021-07" db="EMBL/GenBank/DDBJ databases">
        <authorList>
            <person name="Catto M.A."/>
            <person name="Jacobson A."/>
            <person name="Kennedy G."/>
            <person name="Labadie P."/>
            <person name="Hunt B.G."/>
            <person name="Srinivasan R."/>
        </authorList>
    </citation>
    <scope>NUCLEOTIDE SEQUENCE</scope>
    <source>
        <strain evidence="7">PL_HMW_Pooled</strain>
        <tissue evidence="7">Head</tissue>
    </source>
</reference>
<dbReference type="InterPro" id="IPR042178">
    <property type="entry name" value="Serpin_sf_1"/>
</dbReference>
<evidence type="ECO:0000313" key="7">
    <source>
        <dbReference type="EMBL" id="KAK3925444.1"/>
    </source>
</evidence>
<keyword evidence="3" id="KW-0722">Serine protease inhibitor</keyword>
<dbReference type="PANTHER" id="PTHR11461">
    <property type="entry name" value="SERINE PROTEASE INHIBITOR, SERPIN"/>
    <property type="match status" value="1"/>
</dbReference>
<dbReference type="EMBL" id="JAHWGI010001227">
    <property type="protein sequence ID" value="KAK3925444.1"/>
    <property type="molecule type" value="Genomic_DNA"/>
</dbReference>
<gene>
    <name evidence="7" type="ORF">KUF71_013651</name>
</gene>
<dbReference type="SMART" id="SM00093">
    <property type="entry name" value="SERPIN"/>
    <property type="match status" value="1"/>
</dbReference>
<reference evidence="7" key="2">
    <citation type="journal article" date="2023" name="BMC Genomics">
        <title>Pest status, molecular evolution, and epigenetic factors derived from the genome assembly of Frankliniella fusca, a thysanopteran phytovirus vector.</title>
        <authorList>
            <person name="Catto M.A."/>
            <person name="Labadie P.E."/>
            <person name="Jacobson A.L."/>
            <person name="Kennedy G.G."/>
            <person name="Srinivasan R."/>
            <person name="Hunt B.G."/>
        </authorList>
    </citation>
    <scope>NUCLEOTIDE SEQUENCE</scope>
    <source>
        <strain evidence="7">PL_HMW_Pooled</strain>
    </source>
</reference>
<dbReference type="InterPro" id="IPR000215">
    <property type="entry name" value="Serpin_fam"/>
</dbReference>
<sequence length="414" mass="46824">MYIMSQHDAPWIRKVIIMMLLTCVASSTATLEPTEPLAAVVKSVNDFSLDLYLKEAEIKGPGENILLSPLSAFLVTAMVHAGAEGLTKDEITKALRYPRDGGTLEKGFMLLHNLLQNTPNVTLETANRVYVEENIGKKIKSNFQETIIGVHKSELLAADFQFHAEEERISINEWVSNKTQQKIVDLIPPGMVNHDTIMVLINAVYFHGEWKKQFSKKQTSEDDFYITNDQTKTVKMMFIQRKLKYANIPKLDAQAVELSYKNENFCLQIILPNSRHGLEALQKKLSDGFDLSNIDFKSTLMILHLPKFKLAETVDIKSLYQKMGVTSMFQQTANFSGMFDNASVHVSDAIQKTFMEVDERGTMAGAASSFKIVNRMMPSFKKFKVDHPYMVRLIMRNLSGESVTLFIGSVYNPN</sequence>
<dbReference type="CDD" id="cd19601">
    <property type="entry name" value="serpin42Da-like"/>
    <property type="match status" value="1"/>
</dbReference>
<accession>A0AAE1LNU6</accession>
<keyword evidence="2" id="KW-0646">Protease inhibitor</keyword>
<dbReference type="GO" id="GO:0005615">
    <property type="term" value="C:extracellular space"/>
    <property type="evidence" value="ECO:0007669"/>
    <property type="project" value="InterPro"/>
</dbReference>
<dbReference type="AlphaFoldDB" id="A0AAE1LNU6"/>
<evidence type="ECO:0000256" key="5">
    <source>
        <dbReference type="SAM" id="SignalP"/>
    </source>
</evidence>
<evidence type="ECO:0000256" key="4">
    <source>
        <dbReference type="RuleBase" id="RU000411"/>
    </source>
</evidence>
<name>A0AAE1LNU6_9NEOP</name>
<dbReference type="Gene3D" id="3.30.497.10">
    <property type="entry name" value="Antithrombin, subunit I, domain 2"/>
    <property type="match status" value="1"/>
</dbReference>
<keyword evidence="5" id="KW-0732">Signal</keyword>
<protein>
    <submittedName>
        <fullName evidence="7">Serpin B10</fullName>
    </submittedName>
</protein>
<dbReference type="InterPro" id="IPR023796">
    <property type="entry name" value="Serpin_dom"/>
</dbReference>
<evidence type="ECO:0000256" key="2">
    <source>
        <dbReference type="ARBA" id="ARBA00022690"/>
    </source>
</evidence>
<comment type="similarity">
    <text evidence="1 4">Belongs to the serpin family.</text>
</comment>
<dbReference type="Gene3D" id="2.30.39.10">
    <property type="entry name" value="Alpha-1-antitrypsin, domain 1"/>
    <property type="match status" value="1"/>
</dbReference>
<dbReference type="PANTHER" id="PTHR11461:SF211">
    <property type="entry name" value="GH10112P-RELATED"/>
    <property type="match status" value="1"/>
</dbReference>
<feature type="domain" description="Serpin" evidence="6">
    <location>
        <begin position="49"/>
        <end position="413"/>
    </location>
</feature>
<feature type="chain" id="PRO_5042074270" evidence="5">
    <location>
        <begin position="30"/>
        <end position="414"/>
    </location>
</feature>
<dbReference type="Proteomes" id="UP001219518">
    <property type="component" value="Unassembled WGS sequence"/>
</dbReference>
<proteinExistence type="inferred from homology"/>
<evidence type="ECO:0000256" key="1">
    <source>
        <dbReference type="ARBA" id="ARBA00009500"/>
    </source>
</evidence>
<dbReference type="SUPFAM" id="SSF56574">
    <property type="entry name" value="Serpins"/>
    <property type="match status" value="1"/>
</dbReference>
<dbReference type="Pfam" id="PF00079">
    <property type="entry name" value="Serpin"/>
    <property type="match status" value="1"/>
</dbReference>
<dbReference type="InterPro" id="IPR042185">
    <property type="entry name" value="Serpin_sf_2"/>
</dbReference>
<organism evidence="7 8">
    <name type="scientific">Frankliniella fusca</name>
    <dbReference type="NCBI Taxonomy" id="407009"/>
    <lineage>
        <taxon>Eukaryota</taxon>
        <taxon>Metazoa</taxon>
        <taxon>Ecdysozoa</taxon>
        <taxon>Arthropoda</taxon>
        <taxon>Hexapoda</taxon>
        <taxon>Insecta</taxon>
        <taxon>Pterygota</taxon>
        <taxon>Neoptera</taxon>
        <taxon>Paraneoptera</taxon>
        <taxon>Thysanoptera</taxon>
        <taxon>Terebrantia</taxon>
        <taxon>Thripoidea</taxon>
        <taxon>Thripidae</taxon>
        <taxon>Frankliniella</taxon>
    </lineage>
</organism>
<evidence type="ECO:0000313" key="8">
    <source>
        <dbReference type="Proteomes" id="UP001219518"/>
    </source>
</evidence>
<comment type="caution">
    <text evidence="7">The sequence shown here is derived from an EMBL/GenBank/DDBJ whole genome shotgun (WGS) entry which is preliminary data.</text>
</comment>
<evidence type="ECO:0000256" key="3">
    <source>
        <dbReference type="ARBA" id="ARBA00022900"/>
    </source>
</evidence>